<dbReference type="InterPro" id="IPR039426">
    <property type="entry name" value="TonB-dep_rcpt-like"/>
</dbReference>
<feature type="chain" id="PRO_5022094458" evidence="14">
    <location>
        <begin position="20"/>
        <end position="807"/>
    </location>
</feature>
<accession>A0A562SG40</accession>
<keyword evidence="8" id="KW-0406">Ion transport</keyword>
<evidence type="ECO:0000256" key="5">
    <source>
        <dbReference type="ARBA" id="ARBA00022692"/>
    </source>
</evidence>
<evidence type="ECO:0000256" key="1">
    <source>
        <dbReference type="ARBA" id="ARBA00004571"/>
    </source>
</evidence>
<evidence type="ECO:0000256" key="12">
    <source>
        <dbReference type="PROSITE-ProRule" id="PRU01360"/>
    </source>
</evidence>
<evidence type="ECO:0000256" key="14">
    <source>
        <dbReference type="SAM" id="SignalP"/>
    </source>
</evidence>
<dbReference type="PROSITE" id="PS52016">
    <property type="entry name" value="TONB_DEPENDENT_REC_3"/>
    <property type="match status" value="1"/>
</dbReference>
<keyword evidence="6 14" id="KW-0732">Signal</keyword>
<keyword evidence="7" id="KW-0408">Iron</keyword>
<keyword evidence="9 13" id="KW-0798">TonB box</keyword>
<dbReference type="Gene3D" id="2.170.130.10">
    <property type="entry name" value="TonB-dependent receptor, plug domain"/>
    <property type="match status" value="1"/>
</dbReference>
<organism evidence="17 18">
    <name type="scientific">Lacibacter cauensis</name>
    <dbReference type="NCBI Taxonomy" id="510947"/>
    <lineage>
        <taxon>Bacteria</taxon>
        <taxon>Pseudomonadati</taxon>
        <taxon>Bacteroidota</taxon>
        <taxon>Chitinophagia</taxon>
        <taxon>Chitinophagales</taxon>
        <taxon>Chitinophagaceae</taxon>
        <taxon>Lacibacter</taxon>
    </lineage>
</organism>
<evidence type="ECO:0000256" key="7">
    <source>
        <dbReference type="ARBA" id="ARBA00023004"/>
    </source>
</evidence>
<keyword evidence="18" id="KW-1185">Reference proteome</keyword>
<keyword evidence="10 12" id="KW-0472">Membrane</keyword>
<dbReference type="Pfam" id="PF13715">
    <property type="entry name" value="CarbopepD_reg_2"/>
    <property type="match status" value="1"/>
</dbReference>
<keyword evidence="4" id="KW-0410">Iron transport</keyword>
<evidence type="ECO:0000256" key="6">
    <source>
        <dbReference type="ARBA" id="ARBA00022729"/>
    </source>
</evidence>
<evidence type="ECO:0000256" key="2">
    <source>
        <dbReference type="ARBA" id="ARBA00022448"/>
    </source>
</evidence>
<keyword evidence="2 12" id="KW-0813">Transport</keyword>
<dbReference type="InterPro" id="IPR000531">
    <property type="entry name" value="Beta-barrel_TonB"/>
</dbReference>
<comment type="caution">
    <text evidence="17">The sequence shown here is derived from an EMBL/GenBank/DDBJ whole genome shotgun (WGS) entry which is preliminary data.</text>
</comment>
<dbReference type="InterPro" id="IPR012910">
    <property type="entry name" value="Plug_dom"/>
</dbReference>
<evidence type="ECO:0000256" key="10">
    <source>
        <dbReference type="ARBA" id="ARBA00023136"/>
    </source>
</evidence>
<feature type="domain" description="TonB-dependent receptor-like beta-barrel" evidence="15">
    <location>
        <begin position="337"/>
        <end position="765"/>
    </location>
</feature>
<evidence type="ECO:0000313" key="17">
    <source>
        <dbReference type="EMBL" id="TWI80299.1"/>
    </source>
</evidence>
<feature type="signal peptide" evidence="14">
    <location>
        <begin position="1"/>
        <end position="19"/>
    </location>
</feature>
<dbReference type="EMBL" id="VLLE01000005">
    <property type="protein sequence ID" value="TWI80299.1"/>
    <property type="molecule type" value="Genomic_DNA"/>
</dbReference>
<evidence type="ECO:0000313" key="18">
    <source>
        <dbReference type="Proteomes" id="UP000316167"/>
    </source>
</evidence>
<evidence type="ECO:0000256" key="4">
    <source>
        <dbReference type="ARBA" id="ARBA00022496"/>
    </source>
</evidence>
<dbReference type="InterPro" id="IPR037066">
    <property type="entry name" value="Plug_dom_sf"/>
</dbReference>
<sequence>MKKLMLGMLMILSQQLVFAQYKLSGIVTEKNNNQTAISGATVEVAGNGSTLTNSNGAFNLSLRQKGTYTVRISTVAFKVFEQTVTVTDKETKLNVLLEAQPLFLKPVEVMAIRAGDRMPFAKTDLSKKEIEKMNTGQDLPFILNQTPSVVINSDAGNGIGYTGIRIRGTDATRINMTLNGIPYNDAESQGLFFVNLPDFTSSVNSIQIQRGVGTSSNGAGAFGATLNLSTNEFNEKPYAELTNGFGSFSSWRHTLKAGSGLIGKHFTIDGRVSFINSDGFIERGASDLRSAYLSAAYINKKTSLRLNAFTGKEKTYQAWNGIPEAKLRGDATKLVEHYNNNYYLYDTPEDSANLFNPNNNRTYNYFRYGNQTDNYRQTHYQLLFNHEINKSWNINTAFFLTRGLGYYEEYKRGESLDDYGLNAVTADIIRQLWLDNYFYGTTFSAQYKHNNDQLTFGGAFTRYDGKHYGKIVWSEVAVPKDYKWYNLTAFKTDFNFYTKYQRRLNSRWEAFADVQYRNVNHTIKGFRKNPTLQSGGNFNFINPKLGVSYANSNGWLGFASFSIGNKEPNRDDFEAGVTQKPKHETLYDFEVNIEQRKAQYNWSITGYYMYYNNQLVLTGKVNDVGAYTRTNVPKSFRAGVELQAGVKPISWFNATGNLTLSSNRILNFTEFVDDYDNGGQKENKFSSTTLSFSPSAVAGITLNFIPVKNGEISLLNKYVSRQYLDNTGNKARSIDPFFVSDLRFSYQLRFKKVKEVNLNFQLNNLFNRMYETNGYSFGYIYGGQTITENYYYPMAGRNFMAGIAIKL</sequence>
<keyword evidence="17" id="KW-0675">Receptor</keyword>
<dbReference type="OrthoDB" id="9761152at2"/>
<dbReference type="GO" id="GO:0015344">
    <property type="term" value="F:siderophore uptake transmembrane transporter activity"/>
    <property type="evidence" value="ECO:0007669"/>
    <property type="project" value="TreeGrafter"/>
</dbReference>
<dbReference type="PANTHER" id="PTHR32552">
    <property type="entry name" value="FERRICHROME IRON RECEPTOR-RELATED"/>
    <property type="match status" value="1"/>
</dbReference>
<dbReference type="PANTHER" id="PTHR32552:SF68">
    <property type="entry name" value="FERRICHROME OUTER MEMBRANE TRANSPORTER_PHAGE RECEPTOR"/>
    <property type="match status" value="1"/>
</dbReference>
<keyword evidence="5 12" id="KW-0812">Transmembrane</keyword>
<name>A0A562SG40_9BACT</name>
<dbReference type="SUPFAM" id="SSF49464">
    <property type="entry name" value="Carboxypeptidase regulatory domain-like"/>
    <property type="match status" value="1"/>
</dbReference>
<evidence type="ECO:0000259" key="15">
    <source>
        <dbReference type="Pfam" id="PF00593"/>
    </source>
</evidence>
<feature type="domain" description="TonB-dependent receptor plug" evidence="16">
    <location>
        <begin position="118"/>
        <end position="224"/>
    </location>
</feature>
<dbReference type="Pfam" id="PF00593">
    <property type="entry name" value="TonB_dep_Rec_b-barrel"/>
    <property type="match status" value="1"/>
</dbReference>
<evidence type="ECO:0000256" key="13">
    <source>
        <dbReference type="RuleBase" id="RU003357"/>
    </source>
</evidence>
<dbReference type="Gene3D" id="2.60.40.1120">
    <property type="entry name" value="Carboxypeptidase-like, regulatory domain"/>
    <property type="match status" value="1"/>
</dbReference>
<dbReference type="GO" id="GO:0009279">
    <property type="term" value="C:cell outer membrane"/>
    <property type="evidence" value="ECO:0007669"/>
    <property type="project" value="UniProtKB-SubCell"/>
</dbReference>
<keyword evidence="3 12" id="KW-1134">Transmembrane beta strand</keyword>
<dbReference type="Pfam" id="PF07715">
    <property type="entry name" value="Plug"/>
    <property type="match status" value="1"/>
</dbReference>
<evidence type="ECO:0000256" key="8">
    <source>
        <dbReference type="ARBA" id="ARBA00023065"/>
    </source>
</evidence>
<dbReference type="Proteomes" id="UP000316167">
    <property type="component" value="Unassembled WGS sequence"/>
</dbReference>
<evidence type="ECO:0000259" key="16">
    <source>
        <dbReference type="Pfam" id="PF07715"/>
    </source>
</evidence>
<dbReference type="Gene3D" id="2.40.170.20">
    <property type="entry name" value="TonB-dependent receptor, beta-barrel domain"/>
    <property type="match status" value="1"/>
</dbReference>
<dbReference type="RefSeq" id="WP_144887138.1">
    <property type="nucleotide sequence ID" value="NZ_VLLE01000005.1"/>
</dbReference>
<protein>
    <submittedName>
        <fullName evidence="17">Iron complex outermembrane receptor protein</fullName>
    </submittedName>
</protein>
<evidence type="ECO:0000256" key="9">
    <source>
        <dbReference type="ARBA" id="ARBA00023077"/>
    </source>
</evidence>
<keyword evidence="11 12" id="KW-0998">Cell outer membrane</keyword>
<evidence type="ECO:0000256" key="3">
    <source>
        <dbReference type="ARBA" id="ARBA00022452"/>
    </source>
</evidence>
<dbReference type="AlphaFoldDB" id="A0A562SG40"/>
<comment type="similarity">
    <text evidence="12 13">Belongs to the TonB-dependent receptor family.</text>
</comment>
<dbReference type="InterPro" id="IPR008969">
    <property type="entry name" value="CarboxyPept-like_regulatory"/>
</dbReference>
<dbReference type="SUPFAM" id="SSF56935">
    <property type="entry name" value="Porins"/>
    <property type="match status" value="1"/>
</dbReference>
<evidence type="ECO:0000256" key="11">
    <source>
        <dbReference type="ARBA" id="ARBA00023237"/>
    </source>
</evidence>
<reference evidence="17 18" key="1">
    <citation type="journal article" date="2015" name="Stand. Genomic Sci.">
        <title>Genomic Encyclopedia of Bacterial and Archaeal Type Strains, Phase III: the genomes of soil and plant-associated and newly described type strains.</title>
        <authorList>
            <person name="Whitman W.B."/>
            <person name="Woyke T."/>
            <person name="Klenk H.P."/>
            <person name="Zhou Y."/>
            <person name="Lilburn T.G."/>
            <person name="Beck B.J."/>
            <person name="De Vos P."/>
            <person name="Vandamme P."/>
            <person name="Eisen J.A."/>
            <person name="Garrity G."/>
            <person name="Hugenholtz P."/>
            <person name="Kyrpides N.C."/>
        </authorList>
    </citation>
    <scope>NUCLEOTIDE SEQUENCE [LARGE SCALE GENOMIC DNA]</scope>
    <source>
        <strain evidence="17 18">CGMCC 1.7271</strain>
    </source>
</reference>
<comment type="subcellular location">
    <subcellularLocation>
        <location evidence="1 12">Cell outer membrane</location>
        <topology evidence="1 12">Multi-pass membrane protein</topology>
    </subcellularLocation>
</comment>
<proteinExistence type="inferred from homology"/>
<gene>
    <name evidence="17" type="ORF">IQ13_2972</name>
</gene>
<dbReference type="InterPro" id="IPR036942">
    <property type="entry name" value="Beta-barrel_TonB_sf"/>
</dbReference>